<dbReference type="PANTHER" id="PTHR10000:SF8">
    <property type="entry name" value="HAD SUPERFAMILY HYDROLASE-LIKE, TYPE 3"/>
    <property type="match status" value="1"/>
</dbReference>
<dbReference type="InterPro" id="IPR036412">
    <property type="entry name" value="HAD-like_sf"/>
</dbReference>
<dbReference type="eggNOG" id="COG0561">
    <property type="taxonomic scope" value="Bacteria"/>
</dbReference>
<dbReference type="SFLD" id="SFLDG01144">
    <property type="entry name" value="C2.B.4:_PGP_Like"/>
    <property type="match status" value="1"/>
</dbReference>
<keyword evidence="2" id="KW-1185">Reference proteome</keyword>
<dbReference type="CDD" id="cd07516">
    <property type="entry name" value="HAD_Pase"/>
    <property type="match status" value="1"/>
</dbReference>
<dbReference type="GO" id="GO:0000287">
    <property type="term" value="F:magnesium ion binding"/>
    <property type="evidence" value="ECO:0007669"/>
    <property type="project" value="TreeGrafter"/>
</dbReference>
<dbReference type="InterPro" id="IPR000150">
    <property type="entry name" value="Cof"/>
</dbReference>
<dbReference type="RefSeq" id="WP_013252958.1">
    <property type="nucleotide sequence ID" value="NC_014364.1"/>
</dbReference>
<dbReference type="Gene3D" id="3.30.1240.10">
    <property type="match status" value="1"/>
</dbReference>
<reference evidence="1 2" key="1">
    <citation type="journal article" date="2010" name="Stand. Genomic Sci.">
        <title>Complete genome sequence of Spirochaeta smaragdinae type strain (SEBR 4228).</title>
        <authorList>
            <person name="Mavromatis K."/>
            <person name="Yasawong M."/>
            <person name="Chertkov O."/>
            <person name="Lapidus A."/>
            <person name="Lucas S."/>
            <person name="Nolan M."/>
            <person name="Del Rio T.G."/>
            <person name="Tice H."/>
            <person name="Cheng J.F."/>
            <person name="Pitluck S."/>
            <person name="Liolios K."/>
            <person name="Ivanova N."/>
            <person name="Tapia R."/>
            <person name="Han C."/>
            <person name="Bruce D."/>
            <person name="Goodwin L."/>
            <person name="Pati A."/>
            <person name="Chen A."/>
            <person name="Palaniappan K."/>
            <person name="Land M."/>
            <person name="Hauser L."/>
            <person name="Chang Y.J."/>
            <person name="Jeffries C.D."/>
            <person name="Detter J.C."/>
            <person name="Rohde M."/>
            <person name="Brambilla E."/>
            <person name="Spring S."/>
            <person name="Goker M."/>
            <person name="Sikorski J."/>
            <person name="Woyke T."/>
            <person name="Bristow J."/>
            <person name="Eisen J.A."/>
            <person name="Markowitz V."/>
            <person name="Hugenholtz P."/>
            <person name="Klenk H.P."/>
            <person name="Kyrpides N.C."/>
        </authorList>
    </citation>
    <scope>NUCLEOTIDE SEQUENCE [LARGE SCALE GENOMIC DNA]</scope>
    <source>
        <strain evidence="2">DSM 11293 / JCM 15392 / SEBR 4228</strain>
    </source>
</reference>
<dbReference type="Gene3D" id="3.40.50.1000">
    <property type="entry name" value="HAD superfamily/HAD-like"/>
    <property type="match status" value="1"/>
</dbReference>
<dbReference type="Pfam" id="PF08282">
    <property type="entry name" value="Hydrolase_3"/>
    <property type="match status" value="1"/>
</dbReference>
<proteinExistence type="predicted"/>
<dbReference type="HOGENOM" id="CLU_044146_0_1_12"/>
<gene>
    <name evidence="1" type="ordered locus">Spirs_0338</name>
</gene>
<dbReference type="Proteomes" id="UP000002318">
    <property type="component" value="Chromosome"/>
</dbReference>
<dbReference type="InterPro" id="IPR006379">
    <property type="entry name" value="HAD-SF_hydro_IIB"/>
</dbReference>
<dbReference type="KEGG" id="ssm:Spirs_0338"/>
<dbReference type="InterPro" id="IPR023214">
    <property type="entry name" value="HAD_sf"/>
</dbReference>
<dbReference type="SUPFAM" id="SSF56784">
    <property type="entry name" value="HAD-like"/>
    <property type="match status" value="1"/>
</dbReference>
<dbReference type="SFLD" id="SFLDG01140">
    <property type="entry name" value="C2.B:_Phosphomannomutase_and_P"/>
    <property type="match status" value="1"/>
</dbReference>
<dbReference type="PROSITE" id="PS01229">
    <property type="entry name" value="COF_2"/>
    <property type="match status" value="1"/>
</dbReference>
<evidence type="ECO:0000313" key="2">
    <source>
        <dbReference type="Proteomes" id="UP000002318"/>
    </source>
</evidence>
<dbReference type="AlphaFoldDB" id="E1RAW4"/>
<dbReference type="NCBIfam" id="TIGR01484">
    <property type="entry name" value="HAD-SF-IIB"/>
    <property type="match status" value="1"/>
</dbReference>
<dbReference type="STRING" id="573413.Spirs_0338"/>
<dbReference type="GO" id="GO:0016791">
    <property type="term" value="F:phosphatase activity"/>
    <property type="evidence" value="ECO:0007669"/>
    <property type="project" value="UniProtKB-ARBA"/>
</dbReference>
<name>E1RAW4_SEDSS</name>
<organism evidence="1 2">
    <name type="scientific">Sediminispirochaeta smaragdinae (strain DSM 11293 / JCM 15392 / SEBR 4228)</name>
    <name type="common">Spirochaeta smaragdinae</name>
    <dbReference type="NCBI Taxonomy" id="573413"/>
    <lineage>
        <taxon>Bacteria</taxon>
        <taxon>Pseudomonadati</taxon>
        <taxon>Spirochaetota</taxon>
        <taxon>Spirochaetia</taxon>
        <taxon>Spirochaetales</taxon>
        <taxon>Spirochaetaceae</taxon>
        <taxon>Sediminispirochaeta</taxon>
    </lineage>
</organism>
<dbReference type="OrthoDB" id="9781413at2"/>
<dbReference type="PANTHER" id="PTHR10000">
    <property type="entry name" value="PHOSPHOSERINE PHOSPHATASE"/>
    <property type="match status" value="1"/>
</dbReference>
<evidence type="ECO:0000313" key="1">
    <source>
        <dbReference type="EMBL" id="ADK79494.1"/>
    </source>
</evidence>
<dbReference type="EMBL" id="CP002116">
    <property type="protein sequence ID" value="ADK79494.1"/>
    <property type="molecule type" value="Genomic_DNA"/>
</dbReference>
<dbReference type="NCBIfam" id="TIGR00099">
    <property type="entry name" value="Cof-subfamily"/>
    <property type="match status" value="1"/>
</dbReference>
<keyword evidence="1" id="KW-0378">Hydrolase</keyword>
<sequence>MNAQSAVRLLAVDLDDTLLREDLTISNDNKQALIKAEEAGVTVLLASGRVFEAMHHYADELGMTARPGYLISNNGGTITRSDTGELVSRKTIEPVLAQQIYEAVKTRNFPTEIYRGRSVYVDRDNSWTDIDCSLSGLTKKIVPDFAKTLAEEPPVKMVVPGDPKVLEKVQAELTEMFGDTLTIFTSKPFFLEMLPKDADKGQALAYLAQSLGIAREEVMAIGDSCNDLAMIQWAGIGVVMVNGNEAVKAEATYVTRKTNEENGVAEAVEHFILHRHP</sequence>
<dbReference type="GO" id="GO:0005829">
    <property type="term" value="C:cytosol"/>
    <property type="evidence" value="ECO:0007669"/>
    <property type="project" value="TreeGrafter"/>
</dbReference>
<accession>E1RAW4</accession>
<protein>
    <submittedName>
        <fullName evidence="1">Cof-like hydrolase</fullName>
    </submittedName>
</protein>
<dbReference type="SFLD" id="SFLDS00003">
    <property type="entry name" value="Haloacid_Dehalogenase"/>
    <property type="match status" value="1"/>
</dbReference>